<dbReference type="GO" id="GO:0003700">
    <property type="term" value="F:DNA-binding transcription factor activity"/>
    <property type="evidence" value="ECO:0007669"/>
    <property type="project" value="InterPro"/>
</dbReference>
<keyword evidence="4" id="KW-0804">Transcription</keyword>
<evidence type="ECO:0000256" key="3">
    <source>
        <dbReference type="ARBA" id="ARBA00023125"/>
    </source>
</evidence>
<dbReference type="AlphaFoldDB" id="A0AAD5ZSB5"/>
<dbReference type="EMBL" id="JAMRDG010000001">
    <property type="protein sequence ID" value="KAJ3703174.1"/>
    <property type="molecule type" value="Genomic_DNA"/>
</dbReference>
<evidence type="ECO:0000256" key="2">
    <source>
        <dbReference type="ARBA" id="ARBA00023015"/>
    </source>
</evidence>
<accession>A0AAD5ZSB5</accession>
<proteinExistence type="predicted"/>
<name>A0AAD5ZSB5_9POAL</name>
<sequence length="278" mass="31291">MGIKETPNCKTEIEELERGCVTALLEQEVVGSSETDSLLGEITNAFSSSLDNFVAPNKNSSKQKVVVPSGSVWTGVANDGGARKRERHVTAPSEQHRKRGCISWEVVTCAADHDGYLWRKYGEKKINNSQFSRCYYRCSYYREKNCKAVKQVQRQNYSDPPMYRVTYFYEHTCDVHTDISNIPAISYPKMLDFTVKNPSPSCFSTSLSESMEEKSLKVFDTCNQGPKQVPKMEFGSTSMDKFVPSGENPSVDSDVEIDQDIDFGSIWFDSTDSGFCLD</sequence>
<dbReference type="Gene3D" id="2.20.25.80">
    <property type="entry name" value="WRKY domain"/>
    <property type="match status" value="1"/>
</dbReference>
<keyword evidence="2" id="KW-0805">Transcription regulation</keyword>
<comment type="caution">
    <text evidence="7">The sequence shown here is derived from an EMBL/GenBank/DDBJ whole genome shotgun (WGS) entry which is preliminary data.</text>
</comment>
<evidence type="ECO:0000313" key="7">
    <source>
        <dbReference type="EMBL" id="KAJ3703174.1"/>
    </source>
</evidence>
<dbReference type="Pfam" id="PF03106">
    <property type="entry name" value="WRKY"/>
    <property type="match status" value="1"/>
</dbReference>
<keyword evidence="8" id="KW-1185">Reference proteome</keyword>
<evidence type="ECO:0000256" key="4">
    <source>
        <dbReference type="ARBA" id="ARBA00023163"/>
    </source>
</evidence>
<dbReference type="SUPFAM" id="SSF118290">
    <property type="entry name" value="WRKY DNA-binding domain"/>
    <property type="match status" value="1"/>
</dbReference>
<dbReference type="PROSITE" id="PS50811">
    <property type="entry name" value="WRKY"/>
    <property type="match status" value="1"/>
</dbReference>
<organism evidence="7 8">
    <name type="scientific">Rhynchospora tenuis</name>
    <dbReference type="NCBI Taxonomy" id="198213"/>
    <lineage>
        <taxon>Eukaryota</taxon>
        <taxon>Viridiplantae</taxon>
        <taxon>Streptophyta</taxon>
        <taxon>Embryophyta</taxon>
        <taxon>Tracheophyta</taxon>
        <taxon>Spermatophyta</taxon>
        <taxon>Magnoliopsida</taxon>
        <taxon>Liliopsida</taxon>
        <taxon>Poales</taxon>
        <taxon>Cyperaceae</taxon>
        <taxon>Cyperoideae</taxon>
        <taxon>Rhynchosporeae</taxon>
        <taxon>Rhynchospora</taxon>
    </lineage>
</organism>
<evidence type="ECO:0000256" key="1">
    <source>
        <dbReference type="ARBA" id="ARBA00004123"/>
    </source>
</evidence>
<dbReference type="InterPro" id="IPR036576">
    <property type="entry name" value="WRKY_dom_sf"/>
</dbReference>
<feature type="domain" description="WRKY" evidence="6">
    <location>
        <begin position="107"/>
        <end position="176"/>
    </location>
</feature>
<dbReference type="GO" id="GO:0043565">
    <property type="term" value="F:sequence-specific DNA binding"/>
    <property type="evidence" value="ECO:0007669"/>
    <property type="project" value="InterPro"/>
</dbReference>
<dbReference type="InterPro" id="IPR044810">
    <property type="entry name" value="WRKY_plant"/>
</dbReference>
<reference evidence="7 8" key="1">
    <citation type="journal article" date="2022" name="Cell">
        <title>Repeat-based holocentromeres influence genome architecture and karyotype evolution.</title>
        <authorList>
            <person name="Hofstatter P.G."/>
            <person name="Thangavel G."/>
            <person name="Lux T."/>
            <person name="Neumann P."/>
            <person name="Vondrak T."/>
            <person name="Novak P."/>
            <person name="Zhang M."/>
            <person name="Costa L."/>
            <person name="Castellani M."/>
            <person name="Scott A."/>
            <person name="Toegelov H."/>
            <person name="Fuchs J."/>
            <person name="Mata-Sucre Y."/>
            <person name="Dias Y."/>
            <person name="Vanzela A.L.L."/>
            <person name="Huettel B."/>
            <person name="Almeida C.C.S."/>
            <person name="Simkova H."/>
            <person name="Souza G."/>
            <person name="Pedrosa-Harand A."/>
            <person name="Macas J."/>
            <person name="Mayer K.F.X."/>
            <person name="Houben A."/>
            <person name="Marques A."/>
        </authorList>
    </citation>
    <scope>NUCLEOTIDE SEQUENCE [LARGE SCALE GENOMIC DNA]</scope>
    <source>
        <strain evidence="7">RhyTen1mFocal</strain>
    </source>
</reference>
<comment type="subcellular location">
    <subcellularLocation>
        <location evidence="1">Nucleus</location>
    </subcellularLocation>
</comment>
<dbReference type="Proteomes" id="UP001210211">
    <property type="component" value="Unassembled WGS sequence"/>
</dbReference>
<protein>
    <recommendedName>
        <fullName evidence="6">WRKY domain-containing protein</fullName>
    </recommendedName>
</protein>
<evidence type="ECO:0000313" key="8">
    <source>
        <dbReference type="Proteomes" id="UP001210211"/>
    </source>
</evidence>
<evidence type="ECO:0000259" key="6">
    <source>
        <dbReference type="PROSITE" id="PS50811"/>
    </source>
</evidence>
<dbReference type="SMART" id="SM00774">
    <property type="entry name" value="WRKY"/>
    <property type="match status" value="1"/>
</dbReference>
<gene>
    <name evidence="7" type="ORF">LUZ61_006879</name>
</gene>
<dbReference type="InterPro" id="IPR003657">
    <property type="entry name" value="WRKY_dom"/>
</dbReference>
<keyword evidence="5" id="KW-0539">Nucleus</keyword>
<evidence type="ECO:0000256" key="5">
    <source>
        <dbReference type="ARBA" id="ARBA00023242"/>
    </source>
</evidence>
<dbReference type="PANTHER" id="PTHR31282">
    <property type="entry name" value="WRKY TRANSCRIPTION FACTOR 21-RELATED"/>
    <property type="match status" value="1"/>
</dbReference>
<dbReference type="GO" id="GO:0005634">
    <property type="term" value="C:nucleus"/>
    <property type="evidence" value="ECO:0007669"/>
    <property type="project" value="UniProtKB-SubCell"/>
</dbReference>
<keyword evidence="3" id="KW-0238">DNA-binding</keyword>